<dbReference type="Pfam" id="PF15163">
    <property type="entry name" value="Meiosis_expr"/>
    <property type="match status" value="1"/>
</dbReference>
<sequence length="560" mass="65153">MRRAQQALEALDVDARATDDDGTDAQEVATAVFEPDYESRFKVIRERPLSYIRPKRSFFCDDDADNVTDGRRKKSKRAPQDLEPRPNADTLYLRQHAHEAFIARPSKQFSTRERKIVQQFAQENMGADRTQDLPLSTWNEISRMRPPIHRSGFECKLHWDLREKPSLRSGAWTKEEDRVLKELATGSVDPSLVNHWEEIARRMPIPGRPAVHCLIRFQTKLNANALVCAPFTAEEDATIRQAVEVFGDGRWNIIADLLDGRIPEQVRHRWQLSLSPTVRLGKLSVIEDRRLLLAIRAYHDHEQYPAFLREQIVWNDICNHVPGRTQPQLRDRFTDSLSLELSFKSWTPDEDAKLLQLVQEYGVETLGVWARVGAELGTRTDKQVARRWRTLAPTEYKRYKKAKDSAREGPIAIFTRPSRGRRDPNVKKRSSTRSSYNGEEAKESAEDGTAATTAADEYKMDESMAHIKDKKIQPIVTSTKPTRCYRPKEWTPEVEEAFRVQQTGWRDLKEYMETYGQPERWENGFIRCTRVKSNGYYTYWRAFRECDDKYIHSVKVFEYA</sequence>
<dbReference type="SMART" id="SM00717">
    <property type="entry name" value="SANT"/>
    <property type="match status" value="5"/>
</dbReference>
<dbReference type="PROSITE" id="PS51294">
    <property type="entry name" value="HTH_MYB"/>
    <property type="match status" value="3"/>
</dbReference>
<evidence type="ECO:0000259" key="6">
    <source>
        <dbReference type="PROSITE" id="PS50090"/>
    </source>
</evidence>
<feature type="domain" description="Myb-like" evidence="6">
    <location>
        <begin position="164"/>
        <end position="221"/>
    </location>
</feature>
<dbReference type="EMBL" id="DAKRPA010000008">
    <property type="protein sequence ID" value="DBA04411.1"/>
    <property type="molecule type" value="Genomic_DNA"/>
</dbReference>
<reference evidence="8" key="2">
    <citation type="journal article" date="2023" name="Microbiol Resour">
        <title>Decontamination and Annotation of the Draft Genome Sequence of the Oomycete Lagenidium giganteum ARSEF 373.</title>
        <authorList>
            <person name="Morgan W.R."/>
            <person name="Tartar A."/>
        </authorList>
    </citation>
    <scope>NUCLEOTIDE SEQUENCE</scope>
    <source>
        <strain evidence="8">ARSEF 373</strain>
    </source>
</reference>
<evidence type="ECO:0000256" key="1">
    <source>
        <dbReference type="ARBA" id="ARBA00023015"/>
    </source>
</evidence>
<evidence type="ECO:0000256" key="3">
    <source>
        <dbReference type="ARBA" id="ARBA00023163"/>
    </source>
</evidence>
<evidence type="ECO:0000313" key="8">
    <source>
        <dbReference type="EMBL" id="DBA04411.1"/>
    </source>
</evidence>
<keyword evidence="1" id="KW-0805">Transcription regulation</keyword>
<dbReference type="PANTHER" id="PTHR46621">
    <property type="entry name" value="SNRNA-ACTIVATING PROTEIN COMPLEX SUBUNIT 4"/>
    <property type="match status" value="1"/>
</dbReference>
<accession>A0AAV2ZDR6</accession>
<feature type="domain" description="HTH myb-type" evidence="7">
    <location>
        <begin position="230"/>
        <end position="278"/>
    </location>
</feature>
<dbReference type="InterPro" id="IPR051575">
    <property type="entry name" value="Myb-like_DNA-bd"/>
</dbReference>
<dbReference type="GO" id="GO:0005634">
    <property type="term" value="C:nucleus"/>
    <property type="evidence" value="ECO:0007669"/>
    <property type="project" value="InterPro"/>
</dbReference>
<proteinExistence type="predicted"/>
<keyword evidence="3" id="KW-0804">Transcription</keyword>
<keyword evidence="2" id="KW-0238">DNA-binding</keyword>
<reference evidence="8" key="1">
    <citation type="submission" date="2022-11" db="EMBL/GenBank/DDBJ databases">
        <authorList>
            <person name="Morgan W.R."/>
            <person name="Tartar A."/>
        </authorList>
    </citation>
    <scope>NUCLEOTIDE SEQUENCE</scope>
    <source>
        <strain evidence="8">ARSEF 373</strain>
    </source>
</reference>
<dbReference type="InterPro" id="IPR017930">
    <property type="entry name" value="Myb_dom"/>
</dbReference>
<dbReference type="GO" id="GO:0042795">
    <property type="term" value="P:snRNA transcription by RNA polymerase II"/>
    <property type="evidence" value="ECO:0007669"/>
    <property type="project" value="TreeGrafter"/>
</dbReference>
<evidence type="ECO:0000256" key="2">
    <source>
        <dbReference type="ARBA" id="ARBA00023125"/>
    </source>
</evidence>
<organism evidence="8 9">
    <name type="scientific">Lagenidium giganteum</name>
    <dbReference type="NCBI Taxonomy" id="4803"/>
    <lineage>
        <taxon>Eukaryota</taxon>
        <taxon>Sar</taxon>
        <taxon>Stramenopiles</taxon>
        <taxon>Oomycota</taxon>
        <taxon>Peronosporomycetes</taxon>
        <taxon>Pythiales</taxon>
        <taxon>Pythiaceae</taxon>
    </lineage>
</organism>
<keyword evidence="9" id="KW-1185">Reference proteome</keyword>
<dbReference type="GO" id="GO:0000978">
    <property type="term" value="F:RNA polymerase II cis-regulatory region sequence-specific DNA binding"/>
    <property type="evidence" value="ECO:0007669"/>
    <property type="project" value="TreeGrafter"/>
</dbReference>
<dbReference type="InterPro" id="IPR001005">
    <property type="entry name" value="SANT/Myb"/>
</dbReference>
<dbReference type="GO" id="GO:0001006">
    <property type="term" value="F:RNA polymerase III type 3 promoter sequence-specific DNA binding"/>
    <property type="evidence" value="ECO:0007669"/>
    <property type="project" value="TreeGrafter"/>
</dbReference>
<dbReference type="SUPFAM" id="SSF46689">
    <property type="entry name" value="Homeodomain-like"/>
    <property type="match status" value="3"/>
</dbReference>
<dbReference type="InterPro" id="IPR020186">
    <property type="entry name" value="Meiosis-expressed_gene_1"/>
</dbReference>
<dbReference type="AlphaFoldDB" id="A0AAV2ZDR6"/>
<feature type="domain" description="Myb-like" evidence="6">
    <location>
        <begin position="230"/>
        <end position="274"/>
    </location>
</feature>
<dbReference type="CDD" id="cd00167">
    <property type="entry name" value="SANT"/>
    <property type="match status" value="2"/>
</dbReference>
<name>A0AAV2ZDR6_9STRA</name>
<gene>
    <name evidence="8" type="ORF">N0F65_010007</name>
</gene>
<evidence type="ECO:0000259" key="7">
    <source>
        <dbReference type="PROSITE" id="PS51294"/>
    </source>
</evidence>
<dbReference type="Gene3D" id="1.10.10.60">
    <property type="entry name" value="Homeodomain-like"/>
    <property type="match status" value="4"/>
</dbReference>
<comment type="caution">
    <text evidence="8">The sequence shown here is derived from an EMBL/GenBank/DDBJ whole genome shotgun (WGS) entry which is preliminary data.</text>
</comment>
<dbReference type="Pfam" id="PF00249">
    <property type="entry name" value="Myb_DNA-binding"/>
    <property type="match status" value="2"/>
</dbReference>
<evidence type="ECO:0000256" key="5">
    <source>
        <dbReference type="SAM" id="MobiDB-lite"/>
    </source>
</evidence>
<dbReference type="InterPro" id="IPR009057">
    <property type="entry name" value="Homeodomain-like_sf"/>
</dbReference>
<feature type="domain" description="HTH myb-type" evidence="7">
    <location>
        <begin position="345"/>
        <end position="396"/>
    </location>
</feature>
<evidence type="ECO:0000256" key="4">
    <source>
        <dbReference type="ARBA" id="ARBA00023242"/>
    </source>
</evidence>
<feature type="domain" description="HTH myb-type" evidence="7">
    <location>
        <begin position="164"/>
        <end position="225"/>
    </location>
</feature>
<protein>
    <submittedName>
        <fullName evidence="8">Uncharacterized protein</fullName>
    </submittedName>
</protein>
<dbReference type="Proteomes" id="UP001146120">
    <property type="component" value="Unassembled WGS sequence"/>
</dbReference>
<dbReference type="PANTHER" id="PTHR46621:SF1">
    <property type="entry name" value="SNRNA-ACTIVATING PROTEIN COMPLEX SUBUNIT 4"/>
    <property type="match status" value="1"/>
</dbReference>
<dbReference type="GO" id="GO:0042796">
    <property type="term" value="P:snRNA transcription by RNA polymerase III"/>
    <property type="evidence" value="ECO:0007669"/>
    <property type="project" value="TreeGrafter"/>
</dbReference>
<evidence type="ECO:0000313" key="9">
    <source>
        <dbReference type="Proteomes" id="UP001146120"/>
    </source>
</evidence>
<feature type="region of interest" description="Disordered" evidence="5">
    <location>
        <begin position="399"/>
        <end position="452"/>
    </location>
</feature>
<feature type="domain" description="Myb-like" evidence="6">
    <location>
        <begin position="345"/>
        <end position="392"/>
    </location>
</feature>
<keyword evidence="4" id="KW-0539">Nucleus</keyword>
<feature type="region of interest" description="Disordered" evidence="5">
    <location>
        <begin position="62"/>
        <end position="87"/>
    </location>
</feature>
<dbReference type="PROSITE" id="PS50090">
    <property type="entry name" value="MYB_LIKE"/>
    <property type="match status" value="3"/>
</dbReference>
<dbReference type="GO" id="GO:0019185">
    <property type="term" value="C:snRNA-activating protein complex"/>
    <property type="evidence" value="ECO:0007669"/>
    <property type="project" value="TreeGrafter"/>
</dbReference>